<keyword evidence="3" id="KW-1185">Reference proteome</keyword>
<gene>
    <name evidence="2" type="ORF">EAG_02680</name>
</gene>
<evidence type="ECO:0000256" key="1">
    <source>
        <dbReference type="SAM" id="MobiDB-lite"/>
    </source>
</evidence>
<reference evidence="2 3" key="1">
    <citation type="journal article" date="2010" name="Science">
        <title>Genomic comparison of the ants Camponotus floridanus and Harpegnathos saltator.</title>
        <authorList>
            <person name="Bonasio R."/>
            <person name="Zhang G."/>
            <person name="Ye C."/>
            <person name="Mutti N.S."/>
            <person name="Fang X."/>
            <person name="Qin N."/>
            <person name="Donahue G."/>
            <person name="Yang P."/>
            <person name="Li Q."/>
            <person name="Li C."/>
            <person name="Zhang P."/>
            <person name="Huang Z."/>
            <person name="Berger S.L."/>
            <person name="Reinberg D."/>
            <person name="Wang J."/>
            <person name="Liebig J."/>
        </authorList>
    </citation>
    <scope>NUCLEOTIDE SEQUENCE [LARGE SCALE GENOMIC DNA]</scope>
    <source>
        <strain evidence="3">C129</strain>
    </source>
</reference>
<dbReference type="AlphaFoldDB" id="E2B1H4"/>
<accession>E2B1H4</accession>
<feature type="compositionally biased region" description="Basic and acidic residues" evidence="1">
    <location>
        <begin position="107"/>
        <end position="117"/>
    </location>
</feature>
<protein>
    <submittedName>
        <fullName evidence="2">Uncharacterized protein</fullName>
    </submittedName>
</protein>
<evidence type="ECO:0000313" key="2">
    <source>
        <dbReference type="EMBL" id="EFN60458.1"/>
    </source>
</evidence>
<feature type="region of interest" description="Disordered" evidence="1">
    <location>
        <begin position="101"/>
        <end position="123"/>
    </location>
</feature>
<proteinExistence type="predicted"/>
<sequence length="189" mass="20649">MWSRSRMAASVRPFDVLEENSAEEPRVRGSSNRALGGSNCLANERALCVRIVLEQYRNKVFSYLGIIKSFFPNCTPTAGHAIKLCRGLHVRAQHASSSFTAGVRARHSAEHDPEAEPKVGAGDANRKLPHSSILAASSSTFFFPCNTLACAESINRYLLKPLEICHLSGIGMRLKNIQSSNNSAESYAL</sequence>
<dbReference type="InParanoid" id="E2B1H4"/>
<dbReference type="EMBL" id="GL444930">
    <property type="protein sequence ID" value="EFN60458.1"/>
    <property type="molecule type" value="Genomic_DNA"/>
</dbReference>
<organism evidence="3">
    <name type="scientific">Camponotus floridanus</name>
    <name type="common">Florida carpenter ant</name>
    <dbReference type="NCBI Taxonomy" id="104421"/>
    <lineage>
        <taxon>Eukaryota</taxon>
        <taxon>Metazoa</taxon>
        <taxon>Ecdysozoa</taxon>
        <taxon>Arthropoda</taxon>
        <taxon>Hexapoda</taxon>
        <taxon>Insecta</taxon>
        <taxon>Pterygota</taxon>
        <taxon>Neoptera</taxon>
        <taxon>Endopterygota</taxon>
        <taxon>Hymenoptera</taxon>
        <taxon>Apocrita</taxon>
        <taxon>Aculeata</taxon>
        <taxon>Formicoidea</taxon>
        <taxon>Formicidae</taxon>
        <taxon>Formicinae</taxon>
        <taxon>Camponotus</taxon>
    </lineage>
</organism>
<name>E2B1H4_CAMFO</name>
<evidence type="ECO:0000313" key="3">
    <source>
        <dbReference type="Proteomes" id="UP000000311"/>
    </source>
</evidence>
<dbReference type="Proteomes" id="UP000000311">
    <property type="component" value="Unassembled WGS sequence"/>
</dbReference>